<keyword evidence="1" id="KW-0732">Signal</keyword>
<dbReference type="PANTHER" id="PTHR39160:SF4">
    <property type="entry name" value="RESUSCITATION-PROMOTING FACTOR RPFB"/>
    <property type="match status" value="1"/>
</dbReference>
<organism evidence="3 4">
    <name type="scientific">Heyndrickxia vini</name>
    <dbReference type="NCBI Taxonomy" id="1476025"/>
    <lineage>
        <taxon>Bacteria</taxon>
        <taxon>Bacillati</taxon>
        <taxon>Bacillota</taxon>
        <taxon>Bacilli</taxon>
        <taxon>Bacillales</taxon>
        <taxon>Bacillaceae</taxon>
        <taxon>Heyndrickxia</taxon>
    </lineage>
</organism>
<dbReference type="SUPFAM" id="SSF50685">
    <property type="entry name" value="Barwin-like endoglucanases"/>
    <property type="match status" value="1"/>
</dbReference>
<dbReference type="CDD" id="cd22786">
    <property type="entry name" value="DPBB_YuiC-like"/>
    <property type="match status" value="1"/>
</dbReference>
<evidence type="ECO:0000313" key="3">
    <source>
        <dbReference type="EMBL" id="QQZ11448.1"/>
    </source>
</evidence>
<dbReference type="Proteomes" id="UP000595691">
    <property type="component" value="Chromosome"/>
</dbReference>
<evidence type="ECO:0000313" key="4">
    <source>
        <dbReference type="Proteomes" id="UP000595691"/>
    </source>
</evidence>
<sequence>MKKILRRFLMTILFIGAVLATFQSISGVKAESLESGMIYESDVKISNSLQKAVRNLSSKSMGLALKSLKKSAVTTTQISSSESVKGSIPTLEKAINWSKYPTKEVVATGYTAGVESTGKNPNDPQYGITYSGVKVKRDLYSTIAADTNVFPIGSILFIPGYGYGVVADTGSAIKGNRLDLYYETVKDVYEQWGKKSVKVYIVEVGKGKLTEKELTKLNEDKAMQVFRQQYIKTKLE</sequence>
<dbReference type="RefSeq" id="WP_202780712.1">
    <property type="nucleotide sequence ID" value="NZ_CP065425.1"/>
</dbReference>
<name>A0ABX7E6V2_9BACI</name>
<protein>
    <submittedName>
        <fullName evidence="3">3D domain-containing protein</fullName>
    </submittedName>
</protein>
<dbReference type="InterPro" id="IPR036908">
    <property type="entry name" value="RlpA-like_sf"/>
</dbReference>
<feature type="domain" description="3D" evidence="2">
    <location>
        <begin position="141"/>
        <end position="202"/>
    </location>
</feature>
<accession>A0ABX7E6V2</accession>
<dbReference type="Pfam" id="PF06725">
    <property type="entry name" value="3D"/>
    <property type="match status" value="1"/>
</dbReference>
<dbReference type="Gene3D" id="2.40.40.10">
    <property type="entry name" value="RlpA-like domain"/>
    <property type="match status" value="1"/>
</dbReference>
<keyword evidence="4" id="KW-1185">Reference proteome</keyword>
<dbReference type="InterPro" id="IPR010611">
    <property type="entry name" value="3D_dom"/>
</dbReference>
<dbReference type="PANTHER" id="PTHR39160">
    <property type="entry name" value="CELL WALL-BINDING PROTEIN YOCH"/>
    <property type="match status" value="1"/>
</dbReference>
<evidence type="ECO:0000259" key="2">
    <source>
        <dbReference type="Pfam" id="PF06725"/>
    </source>
</evidence>
<proteinExistence type="predicted"/>
<reference evidence="3 4" key="1">
    <citation type="submission" date="2020-11" db="EMBL/GenBank/DDBJ databases">
        <title>Taxonomic evaluation of the Bacillus sporothermodurans group of bacteria based on whole genome sequences.</title>
        <authorList>
            <person name="Fiedler G."/>
            <person name="Herbstmann A.-D."/>
            <person name="Doll E."/>
            <person name="Wenning M."/>
            <person name="Brinks E."/>
            <person name="Kabisch J."/>
            <person name="Breitenwieser F."/>
            <person name="Lappann M."/>
            <person name="Boehnlein C."/>
            <person name="Franz C."/>
        </authorList>
    </citation>
    <scope>NUCLEOTIDE SEQUENCE [LARGE SCALE GENOMIC DNA]</scope>
    <source>
        <strain evidence="3 4">JCM 19841</strain>
    </source>
</reference>
<gene>
    <name evidence="3" type="ORF">I5776_06175</name>
</gene>
<dbReference type="InterPro" id="IPR051933">
    <property type="entry name" value="Resuscitation_pf_RpfB"/>
</dbReference>
<evidence type="ECO:0000256" key="1">
    <source>
        <dbReference type="ARBA" id="ARBA00022729"/>
    </source>
</evidence>
<dbReference type="EMBL" id="CP065425">
    <property type="protein sequence ID" value="QQZ11448.1"/>
    <property type="molecule type" value="Genomic_DNA"/>
</dbReference>